<dbReference type="EnsemblProtists" id="PYU1_T003632">
    <property type="protein sequence ID" value="PYU1_T003632"/>
    <property type="gene ID" value="PYU1_G003622"/>
</dbReference>
<feature type="compositionally biased region" description="Acidic residues" evidence="1">
    <location>
        <begin position="16"/>
        <end position="34"/>
    </location>
</feature>
<dbReference type="Proteomes" id="UP000019132">
    <property type="component" value="Unassembled WGS sequence"/>
</dbReference>
<reference evidence="2" key="3">
    <citation type="submission" date="2015-02" db="UniProtKB">
        <authorList>
            <consortium name="EnsemblProtists"/>
        </authorList>
    </citation>
    <scope>IDENTIFICATION</scope>
    <source>
        <strain evidence="2">DAOM BR144</strain>
    </source>
</reference>
<dbReference type="VEuPathDB" id="FungiDB:PYU1_G003622"/>
<dbReference type="EMBL" id="GL376638">
    <property type="status" value="NOT_ANNOTATED_CDS"/>
    <property type="molecule type" value="Genomic_DNA"/>
</dbReference>
<dbReference type="OMA" id="GARWFNR"/>
<dbReference type="eggNOG" id="ENOG502S4I3">
    <property type="taxonomic scope" value="Eukaryota"/>
</dbReference>
<name>K3WF91_GLOUD</name>
<proteinExistence type="predicted"/>
<sequence>MHVRPNLSRDLMRDIDEADDESDEDRGDSDDDGAPDTKKAVSSQQQKLQKISEDDEAIHEELITDGSKLVKMSENEIRERKKKKNHPLFEGLQKIEEELKQKKAEGEEAQVSWNELHQGMLKRYQQKYPQHGLRVQKDDDYDDEFKELMKKHNIDPDALRREVQENKQ</sequence>
<dbReference type="AlphaFoldDB" id="K3WF91"/>
<protein>
    <submittedName>
        <fullName evidence="2">Uncharacterized protein</fullName>
    </submittedName>
</protein>
<keyword evidence="3" id="KW-1185">Reference proteome</keyword>
<feature type="region of interest" description="Disordered" evidence="1">
    <location>
        <begin position="1"/>
        <end position="56"/>
    </location>
</feature>
<reference evidence="3" key="1">
    <citation type="journal article" date="2010" name="Genome Biol.">
        <title>Genome sequence of the necrotrophic plant pathogen Pythium ultimum reveals original pathogenicity mechanisms and effector repertoire.</title>
        <authorList>
            <person name="Levesque C.A."/>
            <person name="Brouwer H."/>
            <person name="Cano L."/>
            <person name="Hamilton J.P."/>
            <person name="Holt C."/>
            <person name="Huitema E."/>
            <person name="Raffaele S."/>
            <person name="Robideau G.P."/>
            <person name="Thines M."/>
            <person name="Win J."/>
            <person name="Zerillo M.M."/>
            <person name="Beakes G.W."/>
            <person name="Boore J.L."/>
            <person name="Busam D."/>
            <person name="Dumas B."/>
            <person name="Ferriera S."/>
            <person name="Fuerstenberg S.I."/>
            <person name="Gachon C.M."/>
            <person name="Gaulin E."/>
            <person name="Govers F."/>
            <person name="Grenville-Briggs L."/>
            <person name="Horner N."/>
            <person name="Hostetler J."/>
            <person name="Jiang R.H."/>
            <person name="Johnson J."/>
            <person name="Krajaejun T."/>
            <person name="Lin H."/>
            <person name="Meijer H.J."/>
            <person name="Moore B."/>
            <person name="Morris P."/>
            <person name="Phuntmart V."/>
            <person name="Puiu D."/>
            <person name="Shetty J."/>
            <person name="Stajich J.E."/>
            <person name="Tripathy S."/>
            <person name="Wawra S."/>
            <person name="van West P."/>
            <person name="Whitty B.R."/>
            <person name="Coutinho P.M."/>
            <person name="Henrissat B."/>
            <person name="Martin F."/>
            <person name="Thomas P.D."/>
            <person name="Tyler B.M."/>
            <person name="De Vries R.P."/>
            <person name="Kamoun S."/>
            <person name="Yandell M."/>
            <person name="Tisserat N."/>
            <person name="Buell C.R."/>
        </authorList>
    </citation>
    <scope>NUCLEOTIDE SEQUENCE</scope>
    <source>
        <strain evidence="3">DAOM:BR144</strain>
    </source>
</reference>
<accession>K3WF91</accession>
<evidence type="ECO:0000313" key="3">
    <source>
        <dbReference type="Proteomes" id="UP000019132"/>
    </source>
</evidence>
<organism evidence="2 3">
    <name type="scientific">Globisporangium ultimum (strain ATCC 200006 / CBS 805.95 / DAOM BR144)</name>
    <name type="common">Pythium ultimum</name>
    <dbReference type="NCBI Taxonomy" id="431595"/>
    <lineage>
        <taxon>Eukaryota</taxon>
        <taxon>Sar</taxon>
        <taxon>Stramenopiles</taxon>
        <taxon>Oomycota</taxon>
        <taxon>Peronosporomycetes</taxon>
        <taxon>Pythiales</taxon>
        <taxon>Pythiaceae</taxon>
        <taxon>Globisporangium</taxon>
    </lineage>
</organism>
<evidence type="ECO:0000313" key="2">
    <source>
        <dbReference type="EnsemblProtists" id="PYU1_T003632"/>
    </source>
</evidence>
<evidence type="ECO:0000256" key="1">
    <source>
        <dbReference type="SAM" id="MobiDB-lite"/>
    </source>
</evidence>
<reference evidence="3" key="2">
    <citation type="submission" date="2010-04" db="EMBL/GenBank/DDBJ databases">
        <authorList>
            <person name="Buell R."/>
            <person name="Hamilton J."/>
            <person name="Hostetler J."/>
        </authorList>
    </citation>
    <scope>NUCLEOTIDE SEQUENCE [LARGE SCALE GENOMIC DNA]</scope>
    <source>
        <strain evidence="3">DAOM:BR144</strain>
    </source>
</reference>
<feature type="compositionally biased region" description="Polar residues" evidence="1">
    <location>
        <begin position="40"/>
        <end position="49"/>
    </location>
</feature>
<dbReference type="HOGENOM" id="CLU_102396_0_0_1"/>
<dbReference type="InParanoid" id="K3WF91"/>